<dbReference type="EMBL" id="JAGTJR010000059">
    <property type="protein sequence ID" value="KAH7025461.1"/>
    <property type="molecule type" value="Genomic_DNA"/>
</dbReference>
<keyword evidence="2" id="KW-1185">Reference proteome</keyword>
<proteinExistence type="predicted"/>
<name>A0ABQ8FTD6_9PEZI</name>
<accession>A0ABQ8FTD6</accession>
<protein>
    <recommendedName>
        <fullName evidence="3">Secreted protein</fullName>
    </recommendedName>
</protein>
<comment type="caution">
    <text evidence="1">The sequence shown here is derived from an EMBL/GenBank/DDBJ whole genome shotgun (WGS) entry which is preliminary data.</text>
</comment>
<evidence type="ECO:0000313" key="2">
    <source>
        <dbReference type="Proteomes" id="UP000774617"/>
    </source>
</evidence>
<gene>
    <name evidence="1" type="ORF">B0J12DRAFT_686209</name>
</gene>
<organism evidence="1 2">
    <name type="scientific">Macrophomina phaseolina</name>
    <dbReference type="NCBI Taxonomy" id="35725"/>
    <lineage>
        <taxon>Eukaryota</taxon>
        <taxon>Fungi</taxon>
        <taxon>Dikarya</taxon>
        <taxon>Ascomycota</taxon>
        <taxon>Pezizomycotina</taxon>
        <taxon>Dothideomycetes</taxon>
        <taxon>Dothideomycetes incertae sedis</taxon>
        <taxon>Botryosphaeriales</taxon>
        <taxon>Botryosphaeriaceae</taxon>
        <taxon>Macrophomina</taxon>
    </lineage>
</organism>
<reference evidence="1 2" key="1">
    <citation type="journal article" date="2021" name="Nat. Commun.">
        <title>Genetic determinants of endophytism in the Arabidopsis root mycobiome.</title>
        <authorList>
            <person name="Mesny F."/>
            <person name="Miyauchi S."/>
            <person name="Thiergart T."/>
            <person name="Pickel B."/>
            <person name="Atanasova L."/>
            <person name="Karlsson M."/>
            <person name="Huettel B."/>
            <person name="Barry K.W."/>
            <person name="Haridas S."/>
            <person name="Chen C."/>
            <person name="Bauer D."/>
            <person name="Andreopoulos W."/>
            <person name="Pangilinan J."/>
            <person name="LaButti K."/>
            <person name="Riley R."/>
            <person name="Lipzen A."/>
            <person name="Clum A."/>
            <person name="Drula E."/>
            <person name="Henrissat B."/>
            <person name="Kohler A."/>
            <person name="Grigoriev I.V."/>
            <person name="Martin F.M."/>
            <person name="Hacquard S."/>
        </authorList>
    </citation>
    <scope>NUCLEOTIDE SEQUENCE [LARGE SCALE GENOMIC DNA]</scope>
    <source>
        <strain evidence="1 2">MPI-SDFR-AT-0080</strain>
    </source>
</reference>
<evidence type="ECO:0008006" key="3">
    <source>
        <dbReference type="Google" id="ProtNLM"/>
    </source>
</evidence>
<sequence>MQMSVMAICAPCPSFPSIAALSLCVLGNEALPAVDKAAAPQHFHLHASISRTRTPFVRPVCHISRFGRSVITPTLPGTNFIQISRQSSTAHLSATAAPSIILFKSFLHCALLRICFE</sequence>
<evidence type="ECO:0000313" key="1">
    <source>
        <dbReference type="EMBL" id="KAH7025461.1"/>
    </source>
</evidence>
<dbReference type="Proteomes" id="UP000774617">
    <property type="component" value="Unassembled WGS sequence"/>
</dbReference>